<dbReference type="EMBL" id="JABEZV010000010">
    <property type="protein sequence ID" value="MBA0722743.1"/>
    <property type="molecule type" value="Genomic_DNA"/>
</dbReference>
<accession>A0A7J9AFF5</accession>
<evidence type="ECO:0000256" key="1">
    <source>
        <dbReference type="SAM" id="MobiDB-lite"/>
    </source>
</evidence>
<comment type="caution">
    <text evidence="2">The sequence shown here is derived from an EMBL/GenBank/DDBJ whole genome shotgun (WGS) entry which is preliminary data.</text>
</comment>
<organism evidence="2 3">
    <name type="scientific">Gossypium laxum</name>
    <dbReference type="NCBI Taxonomy" id="34288"/>
    <lineage>
        <taxon>Eukaryota</taxon>
        <taxon>Viridiplantae</taxon>
        <taxon>Streptophyta</taxon>
        <taxon>Embryophyta</taxon>
        <taxon>Tracheophyta</taxon>
        <taxon>Spermatophyta</taxon>
        <taxon>Magnoliopsida</taxon>
        <taxon>eudicotyledons</taxon>
        <taxon>Gunneridae</taxon>
        <taxon>Pentapetalae</taxon>
        <taxon>rosids</taxon>
        <taxon>malvids</taxon>
        <taxon>Malvales</taxon>
        <taxon>Malvaceae</taxon>
        <taxon>Malvoideae</taxon>
        <taxon>Gossypium</taxon>
    </lineage>
</organism>
<dbReference type="Proteomes" id="UP000593574">
    <property type="component" value="Unassembled WGS sequence"/>
</dbReference>
<keyword evidence="3" id="KW-1185">Reference proteome</keyword>
<gene>
    <name evidence="2" type="ORF">Golax_003394</name>
</gene>
<evidence type="ECO:0000313" key="3">
    <source>
        <dbReference type="Proteomes" id="UP000593574"/>
    </source>
</evidence>
<name>A0A7J9AFF5_9ROSI</name>
<sequence>MTEGVETKEMGWDLTLRAQSHRAQMMTSVWLREEREGQGQGNNGKRQFMGNNSRDLAKNRDSSENIDPILGINLVGRGSQTWEENGNWSGNMKNRLMEHDLEDEVLIGEEGKKRNRREMEAALAKEETNTLAVRSWRAMEVSHQSSAAAKWQTDRAQ</sequence>
<feature type="region of interest" description="Disordered" evidence="1">
    <location>
        <begin position="31"/>
        <end position="65"/>
    </location>
</feature>
<protein>
    <submittedName>
        <fullName evidence="2">Uncharacterized protein</fullName>
    </submittedName>
</protein>
<proteinExistence type="predicted"/>
<evidence type="ECO:0000313" key="2">
    <source>
        <dbReference type="EMBL" id="MBA0722743.1"/>
    </source>
</evidence>
<reference evidence="2 3" key="1">
    <citation type="journal article" date="2019" name="Genome Biol. Evol.">
        <title>Insights into the evolution of the New World diploid cottons (Gossypium, subgenus Houzingenia) based on genome sequencing.</title>
        <authorList>
            <person name="Grover C.E."/>
            <person name="Arick M.A. 2nd"/>
            <person name="Thrash A."/>
            <person name="Conover J.L."/>
            <person name="Sanders W.S."/>
            <person name="Peterson D.G."/>
            <person name="Frelichowski J.E."/>
            <person name="Scheffler J.A."/>
            <person name="Scheffler B.E."/>
            <person name="Wendel J.F."/>
        </authorList>
    </citation>
    <scope>NUCLEOTIDE SEQUENCE [LARGE SCALE GENOMIC DNA]</scope>
    <source>
        <strain evidence="2">4</strain>
        <tissue evidence="2">Leaf</tissue>
    </source>
</reference>
<dbReference type="AlphaFoldDB" id="A0A7J9AFF5"/>